<dbReference type="SUPFAM" id="SSF52540">
    <property type="entry name" value="P-loop containing nucleoside triphosphate hydrolases"/>
    <property type="match status" value="1"/>
</dbReference>
<dbReference type="Gene3D" id="3.40.50.300">
    <property type="entry name" value="P-loop containing nucleotide triphosphate hydrolases"/>
    <property type="match status" value="3"/>
</dbReference>
<dbReference type="InterPro" id="IPR027417">
    <property type="entry name" value="P-loop_NTPase"/>
</dbReference>
<accession>A0ABQ9FD34</accession>
<dbReference type="SMART" id="SM00490">
    <property type="entry name" value="HELICc"/>
    <property type="match status" value="1"/>
</dbReference>
<keyword evidence="2" id="KW-0067">ATP-binding</keyword>
<name>A0ABQ9FD34_TEGGR</name>
<dbReference type="PROSITE" id="PS51194">
    <property type="entry name" value="HELICASE_CTER"/>
    <property type="match status" value="1"/>
</dbReference>
<dbReference type="SUPFAM" id="SSF50249">
    <property type="entry name" value="Nucleic acid-binding proteins"/>
    <property type="match status" value="1"/>
</dbReference>
<dbReference type="InterPro" id="IPR048333">
    <property type="entry name" value="HA2_WH"/>
</dbReference>
<evidence type="ECO:0000313" key="5">
    <source>
        <dbReference type="EMBL" id="KAJ8313767.1"/>
    </source>
</evidence>
<reference evidence="5 6" key="1">
    <citation type="submission" date="2022-12" db="EMBL/GenBank/DDBJ databases">
        <title>Chromosome-level genome of Tegillarca granosa.</title>
        <authorList>
            <person name="Kim J."/>
        </authorList>
    </citation>
    <scope>NUCLEOTIDE SEQUENCE [LARGE SCALE GENOMIC DNA]</scope>
    <source>
        <strain evidence="5">Teg-2019</strain>
        <tissue evidence="5">Adductor muscle</tissue>
    </source>
</reference>
<evidence type="ECO:0000256" key="1">
    <source>
        <dbReference type="ARBA" id="ARBA00022741"/>
    </source>
</evidence>
<dbReference type="Proteomes" id="UP001217089">
    <property type="component" value="Unassembled WGS sequence"/>
</dbReference>
<dbReference type="SMART" id="SM00316">
    <property type="entry name" value="S1"/>
    <property type="match status" value="1"/>
</dbReference>
<sequence>MQFGCFVQLEGLRKRWEGLVHISQLRREGRVTNVGEVVQRGQKVKVKVLSFTGNKTSLSMKDVDQDTGEDLNPEKTRTLVGGEMKDNEIEARNPDRPSTLPLIDMPEMDDSVDTKRVQRISSPEKWEIKQMIAANVIDKSELPDFDEEMGLLPKEDDSDEDIEIELLEEDAPFLTGVGRVGLDLSPVKIVKNPDGSLSQAAMMQNALQKERRELKAAQREAEINSVPTGVNKNWVDPMPEDGGRDLAANMRGIGVGPTELPEWKKHISGGPKASYGKKEKRSLLEQRQSLPIYKLKDELTKAVNDNQILIVIGETGSGKTTQITQYLAEVGYTTHKKIGCTQPRRVAAMSVAKRVSEEFGCRLGQETVKRRPELKLIVTSATLDAVKFSQYFFEAPIFTIPGRTYPVEILYTKEAETDYLDASMITVMQIHLMEPPEIDTACEILYERMKALGPEVPELIILPVYSALPSEMQTRIFEPAPPGSRKVVIATNIAETSLTIDGIYYVVDPGFVKQKVYNSKTGMDQLIVTPISQAQAKQRAGRAGRTGPGKCYRLYTERAYRDEMLPTNVPEIQRTNLASTVLSLKAMGINDLLTFDFMDAPPMQTLICAMEQLHALSALDDEGLLTRLGRRMAEFPLEPMLCKMLIMSVHLACSDEILTVVSMLSVQNVFYRPKV</sequence>
<dbReference type="EMBL" id="JARBDR010000342">
    <property type="protein sequence ID" value="KAJ8313767.1"/>
    <property type="molecule type" value="Genomic_DNA"/>
</dbReference>
<dbReference type="PROSITE" id="PS50126">
    <property type="entry name" value="S1"/>
    <property type="match status" value="1"/>
</dbReference>
<dbReference type="InterPro" id="IPR049621">
    <property type="entry name" value="S1_DHX8_helicase"/>
</dbReference>
<dbReference type="Pfam" id="PF04408">
    <property type="entry name" value="WHD_HA2"/>
    <property type="match status" value="1"/>
</dbReference>
<dbReference type="InterPro" id="IPR001650">
    <property type="entry name" value="Helicase_C-like"/>
</dbReference>
<evidence type="ECO:0000259" key="3">
    <source>
        <dbReference type="PROSITE" id="PS50126"/>
    </source>
</evidence>
<dbReference type="Gene3D" id="2.40.50.140">
    <property type="entry name" value="Nucleic acid-binding proteins"/>
    <property type="match status" value="1"/>
</dbReference>
<dbReference type="CDD" id="cd05684">
    <property type="entry name" value="S1_DHX8_helicase"/>
    <property type="match status" value="1"/>
</dbReference>
<comment type="caution">
    <text evidence="5">The sequence shown here is derived from an EMBL/GenBank/DDBJ whole genome shotgun (WGS) entry which is preliminary data.</text>
</comment>
<dbReference type="InterPro" id="IPR003029">
    <property type="entry name" value="S1_domain"/>
</dbReference>
<proteinExistence type="predicted"/>
<evidence type="ECO:0000313" key="6">
    <source>
        <dbReference type="Proteomes" id="UP001217089"/>
    </source>
</evidence>
<evidence type="ECO:0000256" key="2">
    <source>
        <dbReference type="ARBA" id="ARBA00022840"/>
    </source>
</evidence>
<feature type="domain" description="S1 motif" evidence="3">
    <location>
        <begin position="1"/>
        <end position="61"/>
    </location>
</feature>
<dbReference type="Gene3D" id="1.20.120.1080">
    <property type="match status" value="1"/>
</dbReference>
<dbReference type="PANTHER" id="PTHR18934">
    <property type="entry name" value="ATP-DEPENDENT RNA HELICASE"/>
    <property type="match status" value="1"/>
</dbReference>
<feature type="domain" description="Helicase C-terminal" evidence="4">
    <location>
        <begin position="419"/>
        <end position="588"/>
    </location>
</feature>
<keyword evidence="6" id="KW-1185">Reference proteome</keyword>
<dbReference type="Pfam" id="PF21010">
    <property type="entry name" value="HA2_C"/>
    <property type="match status" value="1"/>
</dbReference>
<evidence type="ECO:0000259" key="4">
    <source>
        <dbReference type="PROSITE" id="PS51194"/>
    </source>
</evidence>
<dbReference type="InterPro" id="IPR007502">
    <property type="entry name" value="Helicase-assoc_dom"/>
</dbReference>
<protein>
    <submittedName>
        <fullName evidence="5">Uncharacterized protein</fullName>
    </submittedName>
</protein>
<dbReference type="Pfam" id="PF00575">
    <property type="entry name" value="S1"/>
    <property type="match status" value="1"/>
</dbReference>
<keyword evidence="1" id="KW-0547">Nucleotide-binding</keyword>
<gene>
    <name evidence="5" type="ORF">KUTeg_008328</name>
</gene>
<dbReference type="SMART" id="SM00847">
    <property type="entry name" value="HA2"/>
    <property type="match status" value="1"/>
</dbReference>
<dbReference type="Pfam" id="PF00271">
    <property type="entry name" value="Helicase_C"/>
    <property type="match status" value="1"/>
</dbReference>
<dbReference type="CDD" id="cd18791">
    <property type="entry name" value="SF2_C_RHA"/>
    <property type="match status" value="1"/>
</dbReference>
<dbReference type="PANTHER" id="PTHR18934:SF85">
    <property type="entry name" value="ATP-DEPENDENT RNA HELICASE DHX8"/>
    <property type="match status" value="1"/>
</dbReference>
<dbReference type="InterPro" id="IPR012340">
    <property type="entry name" value="NA-bd_OB-fold"/>
</dbReference>
<organism evidence="5 6">
    <name type="scientific">Tegillarca granosa</name>
    <name type="common">Malaysian cockle</name>
    <name type="synonym">Anadara granosa</name>
    <dbReference type="NCBI Taxonomy" id="220873"/>
    <lineage>
        <taxon>Eukaryota</taxon>
        <taxon>Metazoa</taxon>
        <taxon>Spiralia</taxon>
        <taxon>Lophotrochozoa</taxon>
        <taxon>Mollusca</taxon>
        <taxon>Bivalvia</taxon>
        <taxon>Autobranchia</taxon>
        <taxon>Pteriomorphia</taxon>
        <taxon>Arcoida</taxon>
        <taxon>Arcoidea</taxon>
        <taxon>Arcidae</taxon>
        <taxon>Tegillarca</taxon>
    </lineage>
</organism>